<feature type="compositionally biased region" description="Acidic residues" evidence="1">
    <location>
        <begin position="230"/>
        <end position="243"/>
    </location>
</feature>
<feature type="region of interest" description="Disordered" evidence="1">
    <location>
        <begin position="202"/>
        <end position="255"/>
    </location>
</feature>
<dbReference type="Proteomes" id="UP000699462">
    <property type="component" value="Unassembled WGS sequence"/>
</dbReference>
<dbReference type="AlphaFoldDB" id="A0A8T0D0M6"/>
<dbReference type="InterPro" id="IPR029071">
    <property type="entry name" value="Ubiquitin-like_domsf"/>
</dbReference>
<dbReference type="SUPFAM" id="SSF54236">
    <property type="entry name" value="Ubiquitin-like"/>
    <property type="match status" value="1"/>
</dbReference>
<evidence type="ECO:0000259" key="2">
    <source>
        <dbReference type="PROSITE" id="PS50030"/>
    </source>
</evidence>
<dbReference type="GO" id="GO:0005829">
    <property type="term" value="C:cytosol"/>
    <property type="evidence" value="ECO:0007669"/>
    <property type="project" value="TreeGrafter"/>
</dbReference>
<evidence type="ECO:0008006" key="6">
    <source>
        <dbReference type="Google" id="ProtNLM"/>
    </source>
</evidence>
<dbReference type="SMART" id="SM00165">
    <property type="entry name" value="UBA"/>
    <property type="match status" value="1"/>
</dbReference>
<dbReference type="CDD" id="cd14326">
    <property type="entry name" value="UBA_UBL7"/>
    <property type="match status" value="1"/>
</dbReference>
<dbReference type="OrthoDB" id="10016665at2759"/>
<evidence type="ECO:0000313" key="4">
    <source>
        <dbReference type="EMBL" id="KAF8561443.1"/>
    </source>
</evidence>
<feature type="region of interest" description="Disordered" evidence="1">
    <location>
        <begin position="355"/>
        <end position="376"/>
    </location>
</feature>
<feature type="domain" description="Ubiquitin-like" evidence="3">
    <location>
        <begin position="4"/>
        <end position="85"/>
    </location>
</feature>
<feature type="region of interest" description="Disordered" evidence="1">
    <location>
        <begin position="308"/>
        <end position="342"/>
    </location>
</feature>
<dbReference type="EMBL" id="JTDF01021743">
    <property type="protein sequence ID" value="KAF8561443.1"/>
    <property type="molecule type" value="Genomic_DNA"/>
</dbReference>
<feature type="domain" description="UBA" evidence="2">
    <location>
        <begin position="379"/>
        <end position="422"/>
    </location>
</feature>
<accession>A0A8T0D0M6</accession>
<sequence length="422" mass="45785">MTYLRVKITRLDDVESVTSKYIAGLDPDQTVGSLIPQILCPDDDLSGLDIKCIYYGELLDANKKLSDYDIDNYSILQFVIKRKVALAHASGKYVVKCRIVSATPCGLREVSQLMANLYWILRSGQLDKLIDLLSSRSWLEQAIARSPALGHEPVAYSILRDPKMLNVLLRDKQCTDRLINLYPCMVHVLHLGVDSILGSGGDSSCANKSAPRSTHRSTLSTHTRSHDYTVDQDLENDTEEDTDAGSSQRAGTIPTIITPYEGIASSEQASQLDRLQQGSFPFANRVRPSAQVSRHQLQAAIAQAQGLLAGSANSSQRRSSPQHGSAEGIQSSGSAPVITSPSPRRITLDALSQAIASAGSRQDRPATPPNSSQSAIEMNTADRWATQLARLAEMGFTDELVARQALESANGDLDVAIQLLLG</sequence>
<keyword evidence="5" id="KW-1185">Reference proteome</keyword>
<organism evidence="4 5">
    <name type="scientific">Paragonimus westermani</name>
    <dbReference type="NCBI Taxonomy" id="34504"/>
    <lineage>
        <taxon>Eukaryota</taxon>
        <taxon>Metazoa</taxon>
        <taxon>Spiralia</taxon>
        <taxon>Lophotrochozoa</taxon>
        <taxon>Platyhelminthes</taxon>
        <taxon>Trematoda</taxon>
        <taxon>Digenea</taxon>
        <taxon>Plagiorchiida</taxon>
        <taxon>Troglotremata</taxon>
        <taxon>Troglotrematidae</taxon>
        <taxon>Paragonimus</taxon>
    </lineage>
</organism>
<dbReference type="PROSITE" id="PS50053">
    <property type="entry name" value="UBIQUITIN_2"/>
    <property type="match status" value="1"/>
</dbReference>
<evidence type="ECO:0000259" key="3">
    <source>
        <dbReference type="PROSITE" id="PS50053"/>
    </source>
</evidence>
<proteinExistence type="predicted"/>
<dbReference type="InterPro" id="IPR015496">
    <property type="entry name" value="Ubiquilin"/>
</dbReference>
<gene>
    <name evidence="4" type="ORF">P879_10280</name>
</gene>
<dbReference type="CDD" id="cd17039">
    <property type="entry name" value="Ubl_ubiquitin_like"/>
    <property type="match status" value="1"/>
</dbReference>
<feature type="compositionally biased region" description="Polar residues" evidence="1">
    <location>
        <begin position="202"/>
        <end position="211"/>
    </location>
</feature>
<comment type="caution">
    <text evidence="4">The sequence shown here is derived from an EMBL/GenBank/DDBJ whole genome shotgun (WGS) entry which is preliminary data.</text>
</comment>
<dbReference type="GO" id="GO:0031593">
    <property type="term" value="F:polyubiquitin modification-dependent protein binding"/>
    <property type="evidence" value="ECO:0007669"/>
    <property type="project" value="TreeGrafter"/>
</dbReference>
<dbReference type="InterPro" id="IPR000626">
    <property type="entry name" value="Ubiquitin-like_dom"/>
</dbReference>
<dbReference type="SUPFAM" id="SSF46934">
    <property type="entry name" value="UBA-like"/>
    <property type="match status" value="1"/>
</dbReference>
<dbReference type="PROSITE" id="PS50030">
    <property type="entry name" value="UBA"/>
    <property type="match status" value="1"/>
</dbReference>
<dbReference type="GO" id="GO:0006511">
    <property type="term" value="P:ubiquitin-dependent protein catabolic process"/>
    <property type="evidence" value="ECO:0007669"/>
    <property type="project" value="TreeGrafter"/>
</dbReference>
<dbReference type="InterPro" id="IPR015940">
    <property type="entry name" value="UBA"/>
</dbReference>
<dbReference type="PANTHER" id="PTHR10677">
    <property type="entry name" value="UBIQUILIN"/>
    <property type="match status" value="1"/>
</dbReference>
<reference evidence="4 5" key="1">
    <citation type="submission" date="2019-07" db="EMBL/GenBank/DDBJ databases">
        <title>Annotation for the trematode Paragonimus westermani.</title>
        <authorList>
            <person name="Choi Y.-J."/>
        </authorList>
    </citation>
    <scope>NUCLEOTIDE SEQUENCE [LARGE SCALE GENOMIC DNA]</scope>
    <source>
        <strain evidence="4">180907_Pwestermani</strain>
    </source>
</reference>
<dbReference type="InterPro" id="IPR047878">
    <property type="entry name" value="UBL7_UBA"/>
</dbReference>
<name>A0A8T0D0M6_9TREM</name>
<evidence type="ECO:0000313" key="5">
    <source>
        <dbReference type="Proteomes" id="UP000699462"/>
    </source>
</evidence>
<dbReference type="InterPro" id="IPR009060">
    <property type="entry name" value="UBA-like_sf"/>
</dbReference>
<evidence type="ECO:0000256" key="1">
    <source>
        <dbReference type="SAM" id="MobiDB-lite"/>
    </source>
</evidence>
<dbReference type="Pfam" id="PF00627">
    <property type="entry name" value="UBA"/>
    <property type="match status" value="1"/>
</dbReference>
<dbReference type="Gene3D" id="1.10.8.10">
    <property type="entry name" value="DNA helicase RuvA subunit, C-terminal domain"/>
    <property type="match status" value="1"/>
</dbReference>
<dbReference type="PANTHER" id="PTHR10677:SF25">
    <property type="entry name" value="UBIQUITIN-LIKE PROTEIN 7"/>
    <property type="match status" value="1"/>
</dbReference>
<feature type="compositionally biased region" description="Polar residues" evidence="1">
    <location>
        <begin position="313"/>
        <end position="342"/>
    </location>
</feature>
<protein>
    <recommendedName>
        <fullName evidence="6">UBA domain-containing protein</fullName>
    </recommendedName>
</protein>